<name>A0A183CW06_9BILA</name>
<dbReference type="AlphaFoldDB" id="A0A183CW06"/>
<keyword evidence="3" id="KW-1185">Reference proteome</keyword>
<reference evidence="2 3" key="2">
    <citation type="submission" date="2018-11" db="EMBL/GenBank/DDBJ databases">
        <authorList>
            <consortium name="Pathogen Informatics"/>
        </authorList>
    </citation>
    <scope>NUCLEOTIDE SEQUENCE [LARGE SCALE GENOMIC DNA]</scope>
</reference>
<dbReference type="WBParaSite" id="GPUH_0000064701-mRNA-1">
    <property type="protein sequence ID" value="GPUH_0000064701-mRNA-1"/>
    <property type="gene ID" value="GPUH_0000064701"/>
</dbReference>
<dbReference type="OrthoDB" id="5835604at2759"/>
<accession>A0A183CW06</accession>
<evidence type="ECO:0000313" key="4">
    <source>
        <dbReference type="WBParaSite" id="GPUH_0000064701-mRNA-1"/>
    </source>
</evidence>
<dbReference type="InterPro" id="IPR007284">
    <property type="entry name" value="Ground-like_dom"/>
</dbReference>
<gene>
    <name evidence="2" type="ORF">GPUH_LOCUS647</name>
</gene>
<protein>
    <submittedName>
        <fullName evidence="4">Ground-like domain-containing protein</fullName>
    </submittedName>
</protein>
<evidence type="ECO:0000313" key="3">
    <source>
        <dbReference type="Proteomes" id="UP000271098"/>
    </source>
</evidence>
<dbReference type="Proteomes" id="UP000271098">
    <property type="component" value="Unassembled WGS sequence"/>
</dbReference>
<dbReference type="Pfam" id="PF04155">
    <property type="entry name" value="Ground-like"/>
    <property type="match status" value="1"/>
</dbReference>
<proteinExistence type="predicted"/>
<sequence length="80" mass="8634">MILVASGYKGVVSGAALALKILAITGDVAESKRSVTEAAELAYHGIKFDVICAQGNFSYTVHTRRYCEATKDNITCFAFR</sequence>
<organism evidence="4">
    <name type="scientific">Gongylonema pulchrum</name>
    <dbReference type="NCBI Taxonomy" id="637853"/>
    <lineage>
        <taxon>Eukaryota</taxon>
        <taxon>Metazoa</taxon>
        <taxon>Ecdysozoa</taxon>
        <taxon>Nematoda</taxon>
        <taxon>Chromadorea</taxon>
        <taxon>Rhabditida</taxon>
        <taxon>Spirurina</taxon>
        <taxon>Spiruromorpha</taxon>
        <taxon>Spiruroidea</taxon>
        <taxon>Gongylonematidae</taxon>
        <taxon>Gongylonema</taxon>
    </lineage>
</organism>
<evidence type="ECO:0000313" key="2">
    <source>
        <dbReference type="EMBL" id="VDK28453.1"/>
    </source>
</evidence>
<feature type="domain" description="Ground-like" evidence="1">
    <location>
        <begin position="24"/>
        <end position="79"/>
    </location>
</feature>
<reference evidence="4" key="1">
    <citation type="submission" date="2016-06" db="UniProtKB">
        <authorList>
            <consortium name="WormBaseParasite"/>
        </authorList>
    </citation>
    <scope>IDENTIFICATION</scope>
</reference>
<dbReference type="EMBL" id="UYRT01000620">
    <property type="protein sequence ID" value="VDK28453.1"/>
    <property type="molecule type" value="Genomic_DNA"/>
</dbReference>
<evidence type="ECO:0000259" key="1">
    <source>
        <dbReference type="Pfam" id="PF04155"/>
    </source>
</evidence>